<evidence type="ECO:0000259" key="16">
    <source>
        <dbReference type="PROSITE" id="PS51384"/>
    </source>
</evidence>
<dbReference type="GO" id="GO:0006826">
    <property type="term" value="P:iron ion transport"/>
    <property type="evidence" value="ECO:0007669"/>
    <property type="project" value="UniProtKB-ARBA"/>
</dbReference>
<feature type="transmembrane region" description="Helical" evidence="15">
    <location>
        <begin position="29"/>
        <end position="50"/>
    </location>
</feature>
<feature type="transmembrane region" description="Helical" evidence="15">
    <location>
        <begin position="219"/>
        <end position="238"/>
    </location>
</feature>
<dbReference type="InterPro" id="IPR039261">
    <property type="entry name" value="FNR_nucleotide-bd"/>
</dbReference>
<feature type="transmembrane region" description="Helical" evidence="15">
    <location>
        <begin position="110"/>
        <end position="128"/>
    </location>
</feature>
<dbReference type="InterPro" id="IPR013121">
    <property type="entry name" value="Fe_red_NAD-bd_6"/>
</dbReference>
<feature type="transmembrane region" description="Helical" evidence="15">
    <location>
        <begin position="245"/>
        <end position="263"/>
    </location>
</feature>
<dbReference type="GO" id="GO:0006879">
    <property type="term" value="P:intracellular iron ion homeostasis"/>
    <property type="evidence" value="ECO:0007669"/>
    <property type="project" value="TreeGrafter"/>
</dbReference>
<feature type="region of interest" description="Disordered" evidence="14">
    <location>
        <begin position="619"/>
        <end position="639"/>
    </location>
</feature>
<evidence type="ECO:0000256" key="5">
    <source>
        <dbReference type="ARBA" id="ARBA00022475"/>
    </source>
</evidence>
<evidence type="ECO:0000256" key="11">
    <source>
        <dbReference type="ARBA" id="ARBA00023136"/>
    </source>
</evidence>
<protein>
    <recommendedName>
        <fullName evidence="3">ferric-chelate reductase (NADPH)</fullName>
        <ecNumber evidence="3">1.16.1.9</ecNumber>
    </recommendedName>
</protein>
<evidence type="ECO:0000313" key="18">
    <source>
        <dbReference type="Proteomes" id="UP000800092"/>
    </source>
</evidence>
<dbReference type="GO" id="GO:0005886">
    <property type="term" value="C:plasma membrane"/>
    <property type="evidence" value="ECO:0007669"/>
    <property type="project" value="UniProtKB-SubCell"/>
</dbReference>
<evidence type="ECO:0000256" key="2">
    <source>
        <dbReference type="ARBA" id="ARBA00006278"/>
    </source>
</evidence>
<dbReference type="PROSITE" id="PS51384">
    <property type="entry name" value="FAD_FR"/>
    <property type="match status" value="1"/>
</dbReference>
<dbReference type="InterPro" id="IPR013130">
    <property type="entry name" value="Fe3_Rdtase_TM_dom"/>
</dbReference>
<keyword evidence="4" id="KW-0813">Transport</keyword>
<evidence type="ECO:0000256" key="13">
    <source>
        <dbReference type="ARBA" id="ARBA00048483"/>
    </source>
</evidence>
<evidence type="ECO:0000256" key="6">
    <source>
        <dbReference type="ARBA" id="ARBA00022692"/>
    </source>
</evidence>
<dbReference type="InterPro" id="IPR017927">
    <property type="entry name" value="FAD-bd_FR_type"/>
</dbReference>
<dbReference type="SFLD" id="SFLDS00052">
    <property type="entry name" value="Ferric_Reductase_Domain"/>
    <property type="match status" value="1"/>
</dbReference>
<evidence type="ECO:0000256" key="14">
    <source>
        <dbReference type="SAM" id="MobiDB-lite"/>
    </source>
</evidence>
<dbReference type="OrthoDB" id="3944240at2759"/>
<sequence>MDSDGMDGMDMSGMDMGDGIPSLPYMQQMYWAVVGTVIGVATVFNVLNWINYRLRLSAARRGVATPAKPKSWFWTCYATLTAVTREAAYASFAPIRVQGFALRFPRLGRASLILGNVVVLLVLCFYKLDPKDPNSYEDIGYRTGFINLCQLPLLFLLAGKNNIIGALTGFSYEKLNWIHRWVARCLLLTVTIHMGYWFADWAPYDYITVKITTDQITQRGLIAWALLLWLVFSSMTPIRGWCYEFFVIQHIISFSAFLAIVWLHVPAGTDGPRYWVYICIALVCLDRLARVLRIAWINISFFHPKQRKNAPNPGFLSCQAEFTPLPHETTRITIKNPPISWKPGQFVFLSCHSVVPLQSHPFTIASIPEDGKLELLAKSNKGATKSFYRHASKNGGLPSSTVDLKVAHGKISAIEGPYGQSRPLHQFDSIVLFAGSTGATFTMPLMRDLVSSWKKARGGAGERRGFLANPEGAVTRHIRFVWVVKSKGQIEWFANQLTEVVQDVEELRRLGADVTVDISVYVTCDELYISEHKGTSGVKHGVVEEISKPSGDTDKKLSEKVEQREVKEMSSETSSEPGEQRKGGCGPNGTCCCRAAVDDGDAISAAVCNCNASESETSSTVEASSIAPRNSSSEQKRRNLLDPAVSVLGGRPKPRNIIRKTLEQALGESAVVVCGPKGLCDDVRLSTVALSNERAVHKGTGAQGIFLLTEYFGY</sequence>
<evidence type="ECO:0000256" key="8">
    <source>
        <dbReference type="ARBA" id="ARBA00022989"/>
    </source>
</evidence>
<comment type="similarity">
    <text evidence="2">Belongs to the ferric reductase (FRE) family.</text>
</comment>
<evidence type="ECO:0000256" key="7">
    <source>
        <dbReference type="ARBA" id="ARBA00022982"/>
    </source>
</evidence>
<feature type="transmembrane region" description="Helical" evidence="15">
    <location>
        <begin position="181"/>
        <end position="199"/>
    </location>
</feature>
<feature type="compositionally biased region" description="Basic and acidic residues" evidence="14">
    <location>
        <begin position="541"/>
        <end position="570"/>
    </location>
</feature>
<keyword evidence="8 15" id="KW-1133">Transmembrane helix</keyword>
<keyword evidence="6 15" id="KW-0812">Transmembrane</keyword>
<dbReference type="PANTHER" id="PTHR32361">
    <property type="entry name" value="FERRIC/CUPRIC REDUCTASE TRANSMEMBRANE COMPONENT"/>
    <property type="match status" value="1"/>
</dbReference>
<keyword evidence="12" id="KW-0325">Glycoprotein</keyword>
<evidence type="ECO:0000256" key="15">
    <source>
        <dbReference type="SAM" id="Phobius"/>
    </source>
</evidence>
<dbReference type="Proteomes" id="UP000800092">
    <property type="component" value="Unassembled WGS sequence"/>
</dbReference>
<dbReference type="Gene3D" id="3.40.50.80">
    <property type="entry name" value="Nucleotide-binding domain of ferredoxin-NADP reductase (FNR) module"/>
    <property type="match status" value="1"/>
</dbReference>
<dbReference type="EC" id="1.16.1.9" evidence="3"/>
<dbReference type="InterPro" id="IPR013112">
    <property type="entry name" value="FAD-bd_8"/>
</dbReference>
<dbReference type="GO" id="GO:0052851">
    <property type="term" value="F:ferric-chelate reductase (NADPH) activity"/>
    <property type="evidence" value="ECO:0007669"/>
    <property type="project" value="UniProtKB-EC"/>
</dbReference>
<dbReference type="PANTHER" id="PTHR32361:SF9">
    <property type="entry name" value="FERRIC REDUCTASE TRANSMEMBRANE COMPONENT 3-RELATED"/>
    <property type="match status" value="1"/>
</dbReference>
<feature type="region of interest" description="Disordered" evidence="14">
    <location>
        <begin position="540"/>
        <end position="585"/>
    </location>
</feature>
<organism evidence="17 18">
    <name type="scientific">Viridothelium virens</name>
    <name type="common">Speckled blister lichen</name>
    <name type="synonym">Trypethelium virens</name>
    <dbReference type="NCBI Taxonomy" id="1048519"/>
    <lineage>
        <taxon>Eukaryota</taxon>
        <taxon>Fungi</taxon>
        <taxon>Dikarya</taxon>
        <taxon>Ascomycota</taxon>
        <taxon>Pezizomycotina</taxon>
        <taxon>Dothideomycetes</taxon>
        <taxon>Dothideomycetes incertae sedis</taxon>
        <taxon>Trypetheliales</taxon>
        <taxon>Trypetheliaceae</taxon>
        <taxon>Viridothelium</taxon>
    </lineage>
</organism>
<dbReference type="Pfam" id="PF08030">
    <property type="entry name" value="NAD_binding_6"/>
    <property type="match status" value="1"/>
</dbReference>
<dbReference type="EMBL" id="ML991778">
    <property type="protein sequence ID" value="KAF2237915.1"/>
    <property type="molecule type" value="Genomic_DNA"/>
</dbReference>
<dbReference type="InterPro" id="IPR017938">
    <property type="entry name" value="Riboflavin_synthase-like_b-brl"/>
</dbReference>
<feature type="transmembrane region" description="Helical" evidence="15">
    <location>
        <begin position="140"/>
        <end position="160"/>
    </location>
</feature>
<keyword evidence="7" id="KW-0249">Electron transport</keyword>
<gene>
    <name evidence="17" type="ORF">EV356DRAFT_509846</name>
</gene>
<dbReference type="Gene3D" id="2.40.30.10">
    <property type="entry name" value="Translation factors"/>
    <property type="match status" value="1"/>
</dbReference>
<dbReference type="SFLD" id="SFLDG01168">
    <property type="entry name" value="Ferric_reductase_subgroup_(FRE"/>
    <property type="match status" value="1"/>
</dbReference>
<evidence type="ECO:0000256" key="9">
    <source>
        <dbReference type="ARBA" id="ARBA00023002"/>
    </source>
</evidence>
<proteinExistence type="inferred from homology"/>
<dbReference type="Pfam" id="PF08022">
    <property type="entry name" value="FAD_binding_8"/>
    <property type="match status" value="1"/>
</dbReference>
<comment type="catalytic activity">
    <reaction evidence="13">
        <text>2 a Fe(II)-siderophore + NADP(+) + H(+) = 2 a Fe(III)-siderophore + NADPH</text>
        <dbReference type="Rhea" id="RHEA:28795"/>
        <dbReference type="Rhea" id="RHEA-COMP:11342"/>
        <dbReference type="Rhea" id="RHEA-COMP:11344"/>
        <dbReference type="ChEBI" id="CHEBI:15378"/>
        <dbReference type="ChEBI" id="CHEBI:29033"/>
        <dbReference type="ChEBI" id="CHEBI:29034"/>
        <dbReference type="ChEBI" id="CHEBI:57783"/>
        <dbReference type="ChEBI" id="CHEBI:58349"/>
        <dbReference type="EC" id="1.16.1.9"/>
    </reaction>
</comment>
<reference evidence="17" key="1">
    <citation type="journal article" date="2020" name="Stud. Mycol.">
        <title>101 Dothideomycetes genomes: a test case for predicting lifestyles and emergence of pathogens.</title>
        <authorList>
            <person name="Haridas S."/>
            <person name="Albert R."/>
            <person name="Binder M."/>
            <person name="Bloem J."/>
            <person name="Labutti K."/>
            <person name="Salamov A."/>
            <person name="Andreopoulos B."/>
            <person name="Baker S."/>
            <person name="Barry K."/>
            <person name="Bills G."/>
            <person name="Bluhm B."/>
            <person name="Cannon C."/>
            <person name="Castanera R."/>
            <person name="Culley D."/>
            <person name="Daum C."/>
            <person name="Ezra D."/>
            <person name="Gonzalez J."/>
            <person name="Henrissat B."/>
            <person name="Kuo A."/>
            <person name="Liang C."/>
            <person name="Lipzen A."/>
            <person name="Lutzoni F."/>
            <person name="Magnuson J."/>
            <person name="Mondo S."/>
            <person name="Nolan M."/>
            <person name="Ohm R."/>
            <person name="Pangilinan J."/>
            <person name="Park H.-J."/>
            <person name="Ramirez L."/>
            <person name="Alfaro M."/>
            <person name="Sun H."/>
            <person name="Tritt A."/>
            <person name="Yoshinaga Y."/>
            <person name="Zwiers L.-H."/>
            <person name="Turgeon B."/>
            <person name="Goodwin S."/>
            <person name="Spatafora J."/>
            <person name="Crous P."/>
            <person name="Grigoriev I."/>
        </authorList>
    </citation>
    <scope>NUCLEOTIDE SEQUENCE</scope>
    <source>
        <strain evidence="17">Tuck. ex Michener</strain>
    </source>
</reference>
<keyword evidence="5" id="KW-1003">Cell membrane</keyword>
<evidence type="ECO:0000256" key="4">
    <source>
        <dbReference type="ARBA" id="ARBA00022448"/>
    </source>
</evidence>
<dbReference type="Pfam" id="PF01794">
    <property type="entry name" value="Ferric_reduct"/>
    <property type="match status" value="1"/>
</dbReference>
<evidence type="ECO:0000313" key="17">
    <source>
        <dbReference type="EMBL" id="KAF2237915.1"/>
    </source>
</evidence>
<dbReference type="AlphaFoldDB" id="A0A6A6HIE5"/>
<dbReference type="SUPFAM" id="SSF63380">
    <property type="entry name" value="Riboflavin synthase domain-like"/>
    <property type="match status" value="1"/>
</dbReference>
<evidence type="ECO:0000256" key="3">
    <source>
        <dbReference type="ARBA" id="ARBA00012668"/>
    </source>
</evidence>
<dbReference type="CDD" id="cd06186">
    <property type="entry name" value="NOX_Duox_like_FAD_NADP"/>
    <property type="match status" value="1"/>
</dbReference>
<dbReference type="GO" id="GO:0015677">
    <property type="term" value="P:copper ion import"/>
    <property type="evidence" value="ECO:0007669"/>
    <property type="project" value="TreeGrafter"/>
</dbReference>
<name>A0A6A6HIE5_VIRVR</name>
<evidence type="ECO:0000256" key="12">
    <source>
        <dbReference type="ARBA" id="ARBA00023180"/>
    </source>
</evidence>
<keyword evidence="11 15" id="KW-0472">Membrane</keyword>
<evidence type="ECO:0000256" key="10">
    <source>
        <dbReference type="ARBA" id="ARBA00023065"/>
    </source>
</evidence>
<feature type="transmembrane region" description="Helical" evidence="15">
    <location>
        <begin position="275"/>
        <end position="299"/>
    </location>
</feature>
<evidence type="ECO:0000256" key="1">
    <source>
        <dbReference type="ARBA" id="ARBA00004651"/>
    </source>
</evidence>
<keyword evidence="10" id="KW-0406">Ion transport</keyword>
<dbReference type="InterPro" id="IPR051410">
    <property type="entry name" value="Ferric/Cupric_Reductase"/>
</dbReference>
<comment type="subcellular location">
    <subcellularLocation>
        <location evidence="1">Cell membrane</location>
        <topology evidence="1">Multi-pass membrane protein</topology>
    </subcellularLocation>
</comment>
<keyword evidence="18" id="KW-1185">Reference proteome</keyword>
<accession>A0A6A6HIE5</accession>
<keyword evidence="9" id="KW-0560">Oxidoreductase</keyword>
<feature type="domain" description="FAD-binding FR-type" evidence="16">
    <location>
        <begin position="309"/>
        <end position="424"/>
    </location>
</feature>